<evidence type="ECO:0000313" key="1">
    <source>
        <dbReference type="EMBL" id="BDU73259.1"/>
    </source>
</evidence>
<dbReference type="RefSeq" id="WP_316411908.1">
    <property type="nucleotide sequence ID" value="NZ_AP027080.1"/>
</dbReference>
<dbReference type="EMBL" id="AP027080">
    <property type="protein sequence ID" value="BDU73259.1"/>
    <property type="molecule type" value="Genomic_DNA"/>
</dbReference>
<protein>
    <submittedName>
        <fullName evidence="1">Uncharacterized protein</fullName>
    </submittedName>
</protein>
<evidence type="ECO:0000313" key="2">
    <source>
        <dbReference type="Proteomes" id="UP001238179"/>
    </source>
</evidence>
<organism evidence="1 2">
    <name type="scientific">Mesoterricola silvestris</name>
    <dbReference type="NCBI Taxonomy" id="2927979"/>
    <lineage>
        <taxon>Bacteria</taxon>
        <taxon>Pseudomonadati</taxon>
        <taxon>Acidobacteriota</taxon>
        <taxon>Holophagae</taxon>
        <taxon>Holophagales</taxon>
        <taxon>Holophagaceae</taxon>
        <taxon>Mesoterricola</taxon>
    </lineage>
</organism>
<accession>A0AA48GNQ4</accession>
<keyword evidence="2" id="KW-1185">Reference proteome</keyword>
<proteinExistence type="predicted"/>
<reference evidence="2" key="1">
    <citation type="journal article" date="2023" name="Int. J. Syst. Evol. Microbiol.">
        <title>Mesoterricola silvestris gen. nov., sp. nov., Mesoterricola sediminis sp. nov., Geothrix oryzae sp. nov., Geothrix edaphica sp. nov., Geothrix rubra sp. nov., and Geothrix limicola sp. nov., six novel members of Acidobacteriota isolated from soils.</title>
        <authorList>
            <person name="Itoh H."/>
            <person name="Sugisawa Y."/>
            <person name="Mise K."/>
            <person name="Xu Z."/>
            <person name="Kuniyasu M."/>
            <person name="Ushijima N."/>
            <person name="Kawano K."/>
            <person name="Kobayashi E."/>
            <person name="Shiratori Y."/>
            <person name="Masuda Y."/>
            <person name="Senoo K."/>
        </authorList>
    </citation>
    <scope>NUCLEOTIDE SEQUENCE [LARGE SCALE GENOMIC DNA]</scope>
    <source>
        <strain evidence="2">W79</strain>
    </source>
</reference>
<name>A0AA48GNQ4_9BACT</name>
<gene>
    <name evidence="1" type="ORF">METEAL_24330</name>
</gene>
<dbReference type="AlphaFoldDB" id="A0AA48GNQ4"/>
<dbReference type="Proteomes" id="UP001238179">
    <property type="component" value="Chromosome"/>
</dbReference>
<dbReference type="KEGG" id="msil:METEAL_24330"/>
<sequence>MPYTREELDWMEAEWAFHLHGRQAFMSREDFLQLQVWDGEGIPADAVVGAMEAYFERRAKREKPRTWVALSHLAKDVARAVKLRAALGKVEAEDLSGWEAVKEPLRSDPRARAAFEAWKRFQAAAPPPDSPGFLDHFDQARRLHRDLLALAEAALGARAEALRESLLARLAESKLQEGTLVWKRAWDHHWNRAVCDAWGME</sequence>